<dbReference type="EMBL" id="CAHPSF010000008">
    <property type="protein sequence ID" value="CAB5704881.1"/>
    <property type="molecule type" value="Genomic_DNA"/>
</dbReference>
<dbReference type="Proteomes" id="UP000834611">
    <property type="component" value="Unassembled WGS sequence"/>
</dbReference>
<gene>
    <name evidence="2" type="ORF">CHI95_10935</name>
    <name evidence="1" type="ORF">GHA_03001</name>
</gene>
<evidence type="ECO:0000313" key="2">
    <source>
        <dbReference type="EMBL" id="OZS74538.1"/>
    </source>
</evidence>
<proteinExistence type="predicted"/>
<reference evidence="2 3" key="1">
    <citation type="submission" date="2017-07" db="EMBL/GenBank/DDBJ databases">
        <title>blaIMP-27 on transferable plasmids in Proteus mirabilis and Providencia rettgeri.</title>
        <authorList>
            <person name="Potter R."/>
        </authorList>
    </citation>
    <scope>NUCLEOTIDE SEQUENCE [LARGE SCALE GENOMIC DNA]</scope>
    <source>
        <strain evidence="2 3">PR1</strain>
    </source>
</reference>
<organism evidence="2 3">
    <name type="scientific">Providencia rettgeri</name>
    <dbReference type="NCBI Taxonomy" id="587"/>
    <lineage>
        <taxon>Bacteria</taxon>
        <taxon>Pseudomonadati</taxon>
        <taxon>Pseudomonadota</taxon>
        <taxon>Gammaproteobacteria</taxon>
        <taxon>Enterobacterales</taxon>
        <taxon>Morganellaceae</taxon>
        <taxon>Providencia</taxon>
    </lineage>
</organism>
<dbReference type="RefSeq" id="WP_094961647.1">
    <property type="nucleotide sequence ID" value="NZ_ABDWLN020000004.1"/>
</dbReference>
<dbReference type="AlphaFoldDB" id="A0A264VT59"/>
<comment type="caution">
    <text evidence="2">The sequence shown here is derived from an EMBL/GenBank/DDBJ whole genome shotgun (WGS) entry which is preliminary data.</text>
</comment>
<accession>A0A264VT59</accession>
<evidence type="ECO:0000313" key="1">
    <source>
        <dbReference type="EMBL" id="CAB5704881.1"/>
    </source>
</evidence>
<name>A0A264VT59_PRORE</name>
<sequence length="89" mass="10090">MSNTMSQKAAREGLGNPELFKGGVFVTKNGQSELFIQTSEEREIELKERERERQANALLKLVMAAKDDVKNKRTLSPEEALEKLRAARK</sequence>
<dbReference type="EMBL" id="NOWC01000011">
    <property type="protein sequence ID" value="OZS74538.1"/>
    <property type="molecule type" value="Genomic_DNA"/>
</dbReference>
<protein>
    <submittedName>
        <fullName evidence="2">Uncharacterized protein</fullName>
    </submittedName>
</protein>
<evidence type="ECO:0000313" key="3">
    <source>
        <dbReference type="Proteomes" id="UP000216001"/>
    </source>
</evidence>
<reference evidence="1" key="2">
    <citation type="submission" date="2020-05" db="EMBL/GenBank/DDBJ databases">
        <authorList>
            <person name="Delgado-Blas J."/>
        </authorList>
    </citation>
    <scope>NUCLEOTIDE SEQUENCE</scope>
    <source>
        <strain evidence="1">BB1453</strain>
    </source>
</reference>
<dbReference type="Proteomes" id="UP000216001">
    <property type="component" value="Unassembled WGS sequence"/>
</dbReference>
<dbReference type="STRING" id="587.RB151_040970"/>
<dbReference type="GeneID" id="92276592"/>